<dbReference type="Proteomes" id="UP001595621">
    <property type="component" value="Unassembled WGS sequence"/>
</dbReference>
<protein>
    <submittedName>
        <fullName evidence="1">Uncharacterized protein</fullName>
    </submittedName>
</protein>
<gene>
    <name evidence="1" type="ORF">ACFOE0_12250</name>
</gene>
<keyword evidence="2" id="KW-1185">Reference proteome</keyword>
<organism evidence="1 2">
    <name type="scientific">Shewanella submarina</name>
    <dbReference type="NCBI Taxonomy" id="2016376"/>
    <lineage>
        <taxon>Bacteria</taxon>
        <taxon>Pseudomonadati</taxon>
        <taxon>Pseudomonadota</taxon>
        <taxon>Gammaproteobacteria</taxon>
        <taxon>Alteromonadales</taxon>
        <taxon>Shewanellaceae</taxon>
        <taxon>Shewanella</taxon>
    </lineage>
</organism>
<dbReference type="RefSeq" id="WP_248936942.1">
    <property type="nucleotide sequence ID" value="NZ_JAKILF010000006.1"/>
</dbReference>
<dbReference type="EMBL" id="JBHRTD010000015">
    <property type="protein sequence ID" value="MFC3138949.1"/>
    <property type="molecule type" value="Genomic_DNA"/>
</dbReference>
<sequence>MTLAFKGVVKCAEKSLRFSLSVGYVVTLWHCVLLDGRDNMKNILIIITVILISGCVSTNNKQAKTIDINNFYKANFYINYTKSELDARHAVIPGMNLFNMVASVYENSEEQEIKEFISKDNLKYLFERSSKNFNSHEGKNIGVSIFEGAKSTSLIKNGDSNAITFFLTPKFYYTSSKLRLLNVIDCEAWIKNGDSAELVYANRIYIQSKPIKAFGSTPTNDSVKLKKEILTYLEDGKDKDEFEARIGVVINAEDNEMLSRHLWLKNNGEVLKQAYNVNIREIFDILRYETELSTSPEVLSRNLIKTNQGRDWYRLIGSNNVVSTDSSEAILEVDNIIRLN</sequence>
<reference evidence="2" key="1">
    <citation type="journal article" date="2019" name="Int. J. Syst. Evol. Microbiol.">
        <title>The Global Catalogue of Microorganisms (GCM) 10K type strain sequencing project: providing services to taxonomists for standard genome sequencing and annotation.</title>
        <authorList>
            <consortium name="The Broad Institute Genomics Platform"/>
            <consortium name="The Broad Institute Genome Sequencing Center for Infectious Disease"/>
            <person name="Wu L."/>
            <person name="Ma J."/>
        </authorList>
    </citation>
    <scope>NUCLEOTIDE SEQUENCE [LARGE SCALE GENOMIC DNA]</scope>
    <source>
        <strain evidence="2">KCTC 52277</strain>
    </source>
</reference>
<evidence type="ECO:0000313" key="1">
    <source>
        <dbReference type="EMBL" id="MFC3138949.1"/>
    </source>
</evidence>
<proteinExistence type="predicted"/>
<accession>A0ABV7GBP2</accession>
<evidence type="ECO:0000313" key="2">
    <source>
        <dbReference type="Proteomes" id="UP001595621"/>
    </source>
</evidence>
<name>A0ABV7GBP2_9GAMM</name>
<comment type="caution">
    <text evidence="1">The sequence shown here is derived from an EMBL/GenBank/DDBJ whole genome shotgun (WGS) entry which is preliminary data.</text>
</comment>